<dbReference type="SUPFAM" id="SSF81324">
    <property type="entry name" value="Voltage-gated potassium channels"/>
    <property type="match status" value="1"/>
</dbReference>
<reference evidence="17 18" key="1">
    <citation type="submission" date="2018-05" db="EMBL/GenBank/DDBJ databases">
        <title>Draft genome sequence of Scytalidium lignicola DSM 105466, a ubiquitous saprotrophic fungus.</title>
        <authorList>
            <person name="Buettner E."/>
            <person name="Gebauer A.M."/>
            <person name="Hofrichter M."/>
            <person name="Liers C."/>
            <person name="Kellner H."/>
        </authorList>
    </citation>
    <scope>NUCLEOTIDE SEQUENCE [LARGE SCALE GENOMIC DNA]</scope>
    <source>
        <strain evidence="17 18">DSM 105466</strain>
    </source>
</reference>
<dbReference type="GO" id="GO:0005886">
    <property type="term" value="C:plasma membrane"/>
    <property type="evidence" value="ECO:0007669"/>
    <property type="project" value="UniProtKB-SubCell"/>
</dbReference>
<feature type="domain" description="Ion transport" evidence="16">
    <location>
        <begin position="91"/>
        <end position="170"/>
    </location>
</feature>
<dbReference type="InterPro" id="IPR005821">
    <property type="entry name" value="Ion_trans_dom"/>
</dbReference>
<dbReference type="Proteomes" id="UP000258309">
    <property type="component" value="Unassembled WGS sequence"/>
</dbReference>
<keyword evidence="3" id="KW-0813">Transport</keyword>
<evidence type="ECO:0000256" key="12">
    <source>
        <dbReference type="ARBA" id="ARBA00031989"/>
    </source>
</evidence>
<keyword evidence="11" id="KW-0407">Ion channel</keyword>
<keyword evidence="6" id="KW-0851">Voltage-gated channel</keyword>
<evidence type="ECO:0000256" key="2">
    <source>
        <dbReference type="ARBA" id="ARBA00015897"/>
    </source>
</evidence>
<dbReference type="InterPro" id="IPR031846">
    <property type="entry name" value="Hvcn1"/>
</dbReference>
<evidence type="ECO:0000256" key="10">
    <source>
        <dbReference type="ARBA" id="ARBA00023136"/>
    </source>
</evidence>
<dbReference type="Pfam" id="PF00520">
    <property type="entry name" value="Ion_trans"/>
    <property type="match status" value="1"/>
</dbReference>
<protein>
    <recommendedName>
        <fullName evidence="2">Voltage-gated hydrogen channel 1</fullName>
    </recommendedName>
    <alternativeName>
        <fullName evidence="12">Hydrogen voltage-gated channel 1</fullName>
    </alternativeName>
</protein>
<name>A0A3E2H954_SCYLI</name>
<dbReference type="GO" id="GO:0030171">
    <property type="term" value="F:voltage-gated proton channel activity"/>
    <property type="evidence" value="ECO:0007669"/>
    <property type="project" value="InterPro"/>
</dbReference>
<keyword evidence="8 13" id="KW-0175">Coiled coil</keyword>
<evidence type="ECO:0000256" key="1">
    <source>
        <dbReference type="ARBA" id="ARBA00004651"/>
    </source>
</evidence>
<sequence>MPSQEDDPTQQPLLPPPEDAPNAQPSSRSRFSQSYTNTIESLQIFLSSRTQHYMVLALVTFDVLGIFADIFISLYQCEEKGGGNRRPIWDSARNGLGIAGLVFSCLFLLELVISIWAFGWSYFQSWFHCFDATVIVASFLIDVVLKGVVEEVASLVVILRLWRFLKIVEEFSVGAEEQMDALEMRIEQLEVENNDLKRELKKQKGTLDEEEEIGLQRGSSHL</sequence>
<evidence type="ECO:0000256" key="13">
    <source>
        <dbReference type="SAM" id="Coils"/>
    </source>
</evidence>
<dbReference type="OrthoDB" id="427456at2759"/>
<proteinExistence type="predicted"/>
<feature type="transmembrane region" description="Helical" evidence="15">
    <location>
        <begin position="53"/>
        <end position="75"/>
    </location>
</feature>
<evidence type="ECO:0000256" key="9">
    <source>
        <dbReference type="ARBA" id="ARBA00023065"/>
    </source>
</evidence>
<evidence type="ECO:0000256" key="8">
    <source>
        <dbReference type="ARBA" id="ARBA00023054"/>
    </source>
</evidence>
<dbReference type="OMA" id="TCAFLLE"/>
<evidence type="ECO:0000256" key="5">
    <source>
        <dbReference type="ARBA" id="ARBA00022692"/>
    </source>
</evidence>
<keyword evidence="4" id="KW-1003">Cell membrane</keyword>
<comment type="caution">
    <text evidence="17">The sequence shown here is derived from an EMBL/GenBank/DDBJ whole genome shotgun (WGS) entry which is preliminary data.</text>
</comment>
<dbReference type="PANTHER" id="PTHR46480:SF1">
    <property type="entry name" value="VOLTAGE-GATED HYDROGEN CHANNEL 1"/>
    <property type="match status" value="1"/>
</dbReference>
<keyword evidence="7 15" id="KW-1133">Transmembrane helix</keyword>
<evidence type="ECO:0000256" key="6">
    <source>
        <dbReference type="ARBA" id="ARBA00022882"/>
    </source>
</evidence>
<dbReference type="Gene3D" id="1.20.120.350">
    <property type="entry name" value="Voltage-gated potassium channels. Chain C"/>
    <property type="match status" value="1"/>
</dbReference>
<organism evidence="17 18">
    <name type="scientific">Scytalidium lignicola</name>
    <name type="common">Hyphomycete</name>
    <dbReference type="NCBI Taxonomy" id="5539"/>
    <lineage>
        <taxon>Eukaryota</taxon>
        <taxon>Fungi</taxon>
        <taxon>Dikarya</taxon>
        <taxon>Ascomycota</taxon>
        <taxon>Pezizomycotina</taxon>
        <taxon>Leotiomycetes</taxon>
        <taxon>Leotiomycetes incertae sedis</taxon>
        <taxon>Scytalidium</taxon>
    </lineage>
</organism>
<feature type="region of interest" description="Disordered" evidence="14">
    <location>
        <begin position="1"/>
        <end position="30"/>
    </location>
</feature>
<feature type="transmembrane region" description="Helical" evidence="15">
    <location>
        <begin position="96"/>
        <end position="119"/>
    </location>
</feature>
<evidence type="ECO:0000259" key="16">
    <source>
        <dbReference type="Pfam" id="PF00520"/>
    </source>
</evidence>
<dbReference type="PANTHER" id="PTHR46480">
    <property type="entry name" value="F20B24.22"/>
    <property type="match status" value="1"/>
</dbReference>
<keyword evidence="5 15" id="KW-0812">Transmembrane</keyword>
<evidence type="ECO:0000256" key="14">
    <source>
        <dbReference type="SAM" id="MobiDB-lite"/>
    </source>
</evidence>
<comment type="subcellular location">
    <subcellularLocation>
        <location evidence="1">Cell membrane</location>
        <topology evidence="1">Multi-pass membrane protein</topology>
    </subcellularLocation>
</comment>
<gene>
    <name evidence="17" type="ORF">B7463_g6674</name>
</gene>
<keyword evidence="10 15" id="KW-0472">Membrane</keyword>
<evidence type="ECO:0000256" key="11">
    <source>
        <dbReference type="ARBA" id="ARBA00023303"/>
    </source>
</evidence>
<evidence type="ECO:0000256" key="15">
    <source>
        <dbReference type="SAM" id="Phobius"/>
    </source>
</evidence>
<keyword evidence="18" id="KW-1185">Reference proteome</keyword>
<feature type="non-terminal residue" evidence="17">
    <location>
        <position position="222"/>
    </location>
</feature>
<dbReference type="GO" id="GO:0034702">
    <property type="term" value="C:monoatomic ion channel complex"/>
    <property type="evidence" value="ECO:0007669"/>
    <property type="project" value="UniProtKB-KW"/>
</dbReference>
<feature type="coiled-coil region" evidence="13">
    <location>
        <begin position="172"/>
        <end position="213"/>
    </location>
</feature>
<evidence type="ECO:0000313" key="17">
    <source>
        <dbReference type="EMBL" id="RFU29682.1"/>
    </source>
</evidence>
<dbReference type="AlphaFoldDB" id="A0A3E2H954"/>
<dbReference type="InterPro" id="IPR027359">
    <property type="entry name" value="Volt_channel_dom_sf"/>
</dbReference>
<dbReference type="STRING" id="5539.A0A3E2H954"/>
<evidence type="ECO:0000313" key="18">
    <source>
        <dbReference type="Proteomes" id="UP000258309"/>
    </source>
</evidence>
<evidence type="ECO:0000256" key="3">
    <source>
        <dbReference type="ARBA" id="ARBA00022448"/>
    </source>
</evidence>
<evidence type="ECO:0000256" key="7">
    <source>
        <dbReference type="ARBA" id="ARBA00022989"/>
    </source>
</evidence>
<evidence type="ECO:0000256" key="4">
    <source>
        <dbReference type="ARBA" id="ARBA00022475"/>
    </source>
</evidence>
<accession>A0A3E2H954</accession>
<feature type="non-terminal residue" evidence="17">
    <location>
        <position position="1"/>
    </location>
</feature>
<dbReference type="EMBL" id="NCSJ02000121">
    <property type="protein sequence ID" value="RFU29682.1"/>
    <property type="molecule type" value="Genomic_DNA"/>
</dbReference>
<keyword evidence="9" id="KW-0406">Ion transport</keyword>